<feature type="transmembrane region" description="Helical" evidence="10">
    <location>
        <begin position="125"/>
        <end position="155"/>
    </location>
</feature>
<keyword evidence="6 10" id="KW-0443">Lipid metabolism</keyword>
<dbReference type="PANTHER" id="PTHR30309:SF0">
    <property type="entry name" value="GLYCEROL-3-PHOSPHATE ACYLTRANSFERASE-RELATED"/>
    <property type="match status" value="1"/>
</dbReference>
<comment type="function">
    <text evidence="10">Catalyzes the transfer of an acyl group from acyl-phosphate (acyl-PO(4)) to glycerol-3-phosphate (G3P) to form lysophosphatidic acid (LPA). This enzyme utilizes acyl-phosphate as fatty acyl donor, but not acyl-CoA or acyl-ACP.</text>
</comment>
<evidence type="ECO:0000256" key="6">
    <source>
        <dbReference type="ARBA" id="ARBA00023098"/>
    </source>
</evidence>
<dbReference type="SMART" id="SM01207">
    <property type="entry name" value="G3P_acyltransf"/>
    <property type="match status" value="1"/>
</dbReference>
<comment type="pathway">
    <text evidence="10">Lipid metabolism; phospholipid metabolism.</text>
</comment>
<evidence type="ECO:0000256" key="7">
    <source>
        <dbReference type="ARBA" id="ARBA00023136"/>
    </source>
</evidence>
<keyword evidence="4 10" id="KW-0812">Transmembrane</keyword>
<dbReference type="KEGG" id="hsd:SD1D_1130"/>
<evidence type="ECO:0000256" key="3">
    <source>
        <dbReference type="ARBA" id="ARBA00022679"/>
    </source>
</evidence>
<evidence type="ECO:0000313" key="12">
    <source>
        <dbReference type="Proteomes" id="UP000196053"/>
    </source>
</evidence>
<dbReference type="NCBIfam" id="TIGR00023">
    <property type="entry name" value="glycerol-3-phosphate 1-O-acyltransferase PlsY"/>
    <property type="match status" value="1"/>
</dbReference>
<feature type="transmembrane region" description="Helical" evidence="10">
    <location>
        <begin position="167"/>
        <end position="183"/>
    </location>
</feature>
<feature type="transmembrane region" description="Helical" evidence="10">
    <location>
        <begin position="55"/>
        <end position="76"/>
    </location>
</feature>
<dbReference type="OrthoDB" id="9777124at2"/>
<sequence>MFTKIIFCIFFGYLFGCFSTGFFIGKLNKVDIRQYGSKSSGTTNALRTLGAKAGLLTLLGDMLKAVIAILFVKYVFFAQFEYINLLVLYTGLGVVLGHNYPVWLKFKGGKGIAATAGAMASFDPWIIPFGLPIFVITVAVTRYVSVGSLLVALLFPIWIKVRYPNELHMLIVASAYTILAIIKHRSNIKRLLRGTENKLGQRIKIDNKG</sequence>
<comment type="catalytic activity">
    <reaction evidence="10">
        <text>an acyl phosphate + sn-glycerol 3-phosphate = a 1-acyl-sn-glycero-3-phosphate + phosphate</text>
        <dbReference type="Rhea" id="RHEA:34075"/>
        <dbReference type="ChEBI" id="CHEBI:43474"/>
        <dbReference type="ChEBI" id="CHEBI:57597"/>
        <dbReference type="ChEBI" id="CHEBI:57970"/>
        <dbReference type="ChEBI" id="CHEBI:59918"/>
        <dbReference type="EC" id="2.3.1.275"/>
    </reaction>
</comment>
<evidence type="ECO:0000256" key="10">
    <source>
        <dbReference type="HAMAP-Rule" id="MF_01043"/>
    </source>
</evidence>
<evidence type="ECO:0000256" key="9">
    <source>
        <dbReference type="ARBA" id="ARBA00023264"/>
    </source>
</evidence>
<comment type="similarity">
    <text evidence="10">Belongs to the PlsY family.</text>
</comment>
<keyword evidence="3 10" id="KW-0808">Transferase</keyword>
<dbReference type="Pfam" id="PF02660">
    <property type="entry name" value="G3P_acyltransf"/>
    <property type="match status" value="1"/>
</dbReference>
<keyword evidence="12" id="KW-1185">Reference proteome</keyword>
<name>A0A0K8J4V1_9FIRM</name>
<organism evidence="11 12">
    <name type="scientific">Herbinix luporum</name>
    <dbReference type="NCBI Taxonomy" id="1679721"/>
    <lineage>
        <taxon>Bacteria</taxon>
        <taxon>Bacillati</taxon>
        <taxon>Bacillota</taxon>
        <taxon>Clostridia</taxon>
        <taxon>Lachnospirales</taxon>
        <taxon>Lachnospiraceae</taxon>
        <taxon>Herbinix</taxon>
    </lineage>
</organism>
<dbReference type="HAMAP" id="MF_01043">
    <property type="entry name" value="PlsY"/>
    <property type="match status" value="1"/>
</dbReference>
<feature type="transmembrane region" description="Helical" evidence="10">
    <location>
        <begin position="82"/>
        <end position="104"/>
    </location>
</feature>
<evidence type="ECO:0000256" key="8">
    <source>
        <dbReference type="ARBA" id="ARBA00023209"/>
    </source>
</evidence>
<evidence type="ECO:0000256" key="2">
    <source>
        <dbReference type="ARBA" id="ARBA00022516"/>
    </source>
</evidence>
<dbReference type="GO" id="GO:0008654">
    <property type="term" value="P:phospholipid biosynthetic process"/>
    <property type="evidence" value="ECO:0007669"/>
    <property type="project" value="UniProtKB-UniRule"/>
</dbReference>
<protein>
    <recommendedName>
        <fullName evidence="10">Glycerol-3-phosphate acyltransferase</fullName>
    </recommendedName>
    <alternativeName>
        <fullName evidence="10">Acyl-PO4 G3P acyltransferase</fullName>
    </alternativeName>
    <alternativeName>
        <fullName evidence="10">Acyl-phosphate--glycerol-3-phosphate acyltransferase</fullName>
    </alternativeName>
    <alternativeName>
        <fullName evidence="10">G3P acyltransferase</fullName>
        <shortName evidence="10">GPAT</shortName>
        <ecNumber evidence="10">2.3.1.275</ecNumber>
    </alternativeName>
    <alternativeName>
        <fullName evidence="10">Lysophosphatidic acid synthase</fullName>
        <shortName evidence="10">LPA synthase</shortName>
    </alternativeName>
</protein>
<proteinExistence type="inferred from homology"/>
<dbReference type="GO" id="GO:0043772">
    <property type="term" value="F:acyl-phosphate glycerol-3-phosphate acyltransferase activity"/>
    <property type="evidence" value="ECO:0007669"/>
    <property type="project" value="UniProtKB-UniRule"/>
</dbReference>
<keyword evidence="5 10" id="KW-1133">Transmembrane helix</keyword>
<dbReference type="AlphaFoldDB" id="A0A0K8J4V1"/>
<keyword evidence="1 10" id="KW-1003">Cell membrane</keyword>
<feature type="transmembrane region" description="Helical" evidence="10">
    <location>
        <begin position="6"/>
        <end position="25"/>
    </location>
</feature>
<evidence type="ECO:0000313" key="11">
    <source>
        <dbReference type="EMBL" id="CUH92676.1"/>
    </source>
</evidence>
<comment type="subcellular location">
    <subcellularLocation>
        <location evidence="10">Cell membrane</location>
        <topology evidence="10">Multi-pass membrane protein</topology>
    </subcellularLocation>
</comment>
<keyword evidence="7 10" id="KW-0472">Membrane</keyword>
<keyword evidence="9 10" id="KW-1208">Phospholipid metabolism</keyword>
<dbReference type="EMBL" id="LN879430">
    <property type="protein sequence ID" value="CUH92676.1"/>
    <property type="molecule type" value="Genomic_DNA"/>
</dbReference>
<dbReference type="InterPro" id="IPR003811">
    <property type="entry name" value="G3P_acylTferase_PlsY"/>
</dbReference>
<evidence type="ECO:0000256" key="1">
    <source>
        <dbReference type="ARBA" id="ARBA00022475"/>
    </source>
</evidence>
<gene>
    <name evidence="10" type="primary">plsY</name>
    <name evidence="11" type="ORF">SD1D_1130</name>
</gene>
<dbReference type="RefSeq" id="WP_058258025.1">
    <property type="nucleotide sequence ID" value="NZ_DUPS01000029.1"/>
</dbReference>
<dbReference type="PANTHER" id="PTHR30309">
    <property type="entry name" value="INNER MEMBRANE PROTEIN YGIH"/>
    <property type="match status" value="1"/>
</dbReference>
<evidence type="ECO:0000256" key="4">
    <source>
        <dbReference type="ARBA" id="ARBA00022692"/>
    </source>
</evidence>
<dbReference type="GO" id="GO:0005886">
    <property type="term" value="C:plasma membrane"/>
    <property type="evidence" value="ECO:0007669"/>
    <property type="project" value="UniProtKB-SubCell"/>
</dbReference>
<evidence type="ECO:0000256" key="5">
    <source>
        <dbReference type="ARBA" id="ARBA00022989"/>
    </source>
</evidence>
<dbReference type="UniPathway" id="UPA00085"/>
<keyword evidence="2 10" id="KW-0444">Lipid biosynthesis</keyword>
<accession>A0A0K8J4V1</accession>
<keyword evidence="8 10" id="KW-0594">Phospholipid biosynthesis</keyword>
<reference evidence="12" key="1">
    <citation type="submission" date="2015-09" db="EMBL/GenBank/DDBJ databases">
        <authorList>
            <person name="Wibberg D."/>
        </authorList>
    </citation>
    <scope>NUCLEOTIDE SEQUENCE [LARGE SCALE GENOMIC DNA]</scope>
    <source>
        <strain evidence="12">SD1D</strain>
    </source>
</reference>
<dbReference type="Proteomes" id="UP000196053">
    <property type="component" value="Chromosome I"/>
</dbReference>
<dbReference type="EC" id="2.3.1.275" evidence="10"/>
<comment type="subunit">
    <text evidence="10">Probably interacts with PlsX.</text>
</comment>